<dbReference type="EMBL" id="JAGQNX010000008">
    <property type="protein sequence ID" value="MCA9307946.1"/>
    <property type="molecule type" value="Genomic_DNA"/>
</dbReference>
<dbReference type="Proteomes" id="UP000740557">
    <property type="component" value="Unassembled WGS sequence"/>
</dbReference>
<organism evidence="2 3">
    <name type="scientific">candidate division WWE3 bacterium</name>
    <dbReference type="NCBI Taxonomy" id="2053526"/>
    <lineage>
        <taxon>Bacteria</taxon>
        <taxon>Katanobacteria</taxon>
    </lineage>
</organism>
<protein>
    <submittedName>
        <fullName evidence="2">LytR C-terminal domain-containing protein</fullName>
    </submittedName>
</protein>
<keyword evidence="1" id="KW-1133">Transmembrane helix</keyword>
<accession>A0A955ECA3</accession>
<name>A0A955ECA3_UNCKA</name>
<evidence type="ECO:0000313" key="2">
    <source>
        <dbReference type="EMBL" id="MCA9307946.1"/>
    </source>
</evidence>
<evidence type="ECO:0000313" key="3">
    <source>
        <dbReference type="Proteomes" id="UP000740557"/>
    </source>
</evidence>
<reference evidence="2" key="1">
    <citation type="submission" date="2020-04" db="EMBL/GenBank/DDBJ databases">
        <authorList>
            <person name="Zhang T."/>
        </authorList>
    </citation>
    <scope>NUCLEOTIDE SEQUENCE</scope>
    <source>
        <strain evidence="2">HKST-UBA79</strain>
    </source>
</reference>
<dbReference type="AlphaFoldDB" id="A0A955ECA3"/>
<gene>
    <name evidence="2" type="ORF">KC980_00370</name>
</gene>
<comment type="caution">
    <text evidence="2">The sequence shown here is derived from an EMBL/GenBank/DDBJ whole genome shotgun (WGS) entry which is preliminary data.</text>
</comment>
<keyword evidence="1" id="KW-0812">Transmembrane</keyword>
<keyword evidence="1" id="KW-0472">Membrane</keyword>
<feature type="transmembrane region" description="Helical" evidence="1">
    <location>
        <begin position="29"/>
        <end position="52"/>
    </location>
</feature>
<reference evidence="2" key="2">
    <citation type="journal article" date="2021" name="Microbiome">
        <title>Successional dynamics and alternative stable states in a saline activated sludge microbial community over 9 years.</title>
        <authorList>
            <person name="Wang Y."/>
            <person name="Ye J."/>
            <person name="Ju F."/>
            <person name="Liu L."/>
            <person name="Boyd J.A."/>
            <person name="Deng Y."/>
            <person name="Parks D.H."/>
            <person name="Jiang X."/>
            <person name="Yin X."/>
            <person name="Woodcroft B.J."/>
            <person name="Tyson G.W."/>
            <person name="Hugenholtz P."/>
            <person name="Polz M.F."/>
            <person name="Zhang T."/>
        </authorList>
    </citation>
    <scope>NUCLEOTIDE SEQUENCE</scope>
    <source>
        <strain evidence="2">HKST-UBA79</strain>
    </source>
</reference>
<sequence length="365" mass="40680">MPKAARVGKKSTAYKQNSKKSGQVINKTSLHYIFACVFALIFLVSFGTYKIFTIDFASANSDSTFIHAKQLLNLHALILLEVSDEFDTQDASTYLLKSVKVVFYEKKTGNIDVLTLNSKALVDYPKKIGEESLDKSLQLGYSVADKKMDYGSDYARVVVQQYLGYPIDDYVLYKTSNKDLIDSMYITSGGLSTLSSVWSVGLSSSTFENSIDSKLFLTSMSFKDYLSLYRGSLATQTNVTNGIDFDEPAFDTYVQSLYARNPSDFVSGSSVAILNSTNISGLAKQGSRVVQNSGGYLLTTDNARENYDKTTLIIDSYDNPYAYVLYRYFDMSLENVRLIKDSTQILEPILDRADVTLIISFDNSP</sequence>
<evidence type="ECO:0000256" key="1">
    <source>
        <dbReference type="SAM" id="Phobius"/>
    </source>
</evidence>
<proteinExistence type="predicted"/>